<evidence type="ECO:0000256" key="1">
    <source>
        <dbReference type="SAM" id="MobiDB-lite"/>
    </source>
</evidence>
<accession>A0A8T0VY46</accession>
<protein>
    <submittedName>
        <fullName evidence="2">Uncharacterized protein</fullName>
    </submittedName>
</protein>
<evidence type="ECO:0000313" key="2">
    <source>
        <dbReference type="EMBL" id="KAG2638596.1"/>
    </source>
</evidence>
<evidence type="ECO:0000313" key="3">
    <source>
        <dbReference type="Proteomes" id="UP000823388"/>
    </source>
</evidence>
<gene>
    <name evidence="2" type="ORF">PVAP13_2NG646250</name>
</gene>
<dbReference type="EMBL" id="CM029040">
    <property type="protein sequence ID" value="KAG2638596.1"/>
    <property type="molecule type" value="Genomic_DNA"/>
</dbReference>
<proteinExistence type="predicted"/>
<dbReference type="AlphaFoldDB" id="A0A8T0VY46"/>
<name>A0A8T0VY46_PANVG</name>
<reference evidence="2" key="1">
    <citation type="submission" date="2020-05" db="EMBL/GenBank/DDBJ databases">
        <title>WGS assembly of Panicum virgatum.</title>
        <authorList>
            <person name="Lovell J.T."/>
            <person name="Jenkins J."/>
            <person name="Shu S."/>
            <person name="Juenger T.E."/>
            <person name="Schmutz J."/>
        </authorList>
    </citation>
    <scope>NUCLEOTIDE SEQUENCE</scope>
    <source>
        <strain evidence="2">AP13</strain>
    </source>
</reference>
<dbReference type="Proteomes" id="UP000823388">
    <property type="component" value="Chromosome 2N"/>
</dbReference>
<feature type="compositionally biased region" description="Low complexity" evidence="1">
    <location>
        <begin position="45"/>
        <end position="58"/>
    </location>
</feature>
<sequence>MARDPLPPRRLAPTRLPAPPPLRGRAPDGSSAAGMQTAAAVAWAPGPSLSTSSSSPSPYRMEASAMDAELRRVVDENRRLRGILQELTRNYGTLYQQLLQVTQHPPR</sequence>
<comment type="caution">
    <text evidence="2">The sequence shown here is derived from an EMBL/GenBank/DDBJ whole genome shotgun (WGS) entry which is preliminary data.</text>
</comment>
<organism evidence="2 3">
    <name type="scientific">Panicum virgatum</name>
    <name type="common">Blackwell switchgrass</name>
    <dbReference type="NCBI Taxonomy" id="38727"/>
    <lineage>
        <taxon>Eukaryota</taxon>
        <taxon>Viridiplantae</taxon>
        <taxon>Streptophyta</taxon>
        <taxon>Embryophyta</taxon>
        <taxon>Tracheophyta</taxon>
        <taxon>Spermatophyta</taxon>
        <taxon>Magnoliopsida</taxon>
        <taxon>Liliopsida</taxon>
        <taxon>Poales</taxon>
        <taxon>Poaceae</taxon>
        <taxon>PACMAD clade</taxon>
        <taxon>Panicoideae</taxon>
        <taxon>Panicodae</taxon>
        <taxon>Paniceae</taxon>
        <taxon>Panicinae</taxon>
        <taxon>Panicum</taxon>
        <taxon>Panicum sect. Hiantes</taxon>
    </lineage>
</organism>
<keyword evidence="3" id="KW-1185">Reference proteome</keyword>
<feature type="region of interest" description="Disordered" evidence="1">
    <location>
        <begin position="1"/>
        <end position="63"/>
    </location>
</feature>